<evidence type="ECO:0000259" key="5">
    <source>
        <dbReference type="PROSITE" id="PS50931"/>
    </source>
</evidence>
<evidence type="ECO:0000256" key="2">
    <source>
        <dbReference type="ARBA" id="ARBA00023015"/>
    </source>
</evidence>
<dbReference type="InterPro" id="IPR005119">
    <property type="entry name" value="LysR_subst-bd"/>
</dbReference>
<evidence type="ECO:0000256" key="3">
    <source>
        <dbReference type="ARBA" id="ARBA00023125"/>
    </source>
</evidence>
<dbReference type="InterPro" id="IPR036388">
    <property type="entry name" value="WH-like_DNA-bd_sf"/>
</dbReference>
<dbReference type="Pfam" id="PF00126">
    <property type="entry name" value="HTH_1"/>
    <property type="match status" value="1"/>
</dbReference>
<dbReference type="PROSITE" id="PS50931">
    <property type="entry name" value="HTH_LYSR"/>
    <property type="match status" value="1"/>
</dbReference>
<dbReference type="PANTHER" id="PTHR30118">
    <property type="entry name" value="HTH-TYPE TRANSCRIPTIONAL REGULATOR LEUO-RELATED"/>
    <property type="match status" value="1"/>
</dbReference>
<accession>A0A3S5HT67</accession>
<dbReference type="SUPFAM" id="SSF46785">
    <property type="entry name" value="Winged helix' DNA-binding domain"/>
    <property type="match status" value="1"/>
</dbReference>
<proteinExistence type="inferred from homology"/>
<protein>
    <submittedName>
        <fullName evidence="6">LysR family transcriptional regulator</fullName>
    </submittedName>
</protein>
<keyword evidence="7" id="KW-1185">Reference proteome</keyword>
<dbReference type="InterPro" id="IPR050389">
    <property type="entry name" value="LysR-type_TF"/>
</dbReference>
<keyword evidence="2" id="KW-0805">Transcription regulation</keyword>
<dbReference type="GO" id="GO:0003677">
    <property type="term" value="F:DNA binding"/>
    <property type="evidence" value="ECO:0007669"/>
    <property type="project" value="UniProtKB-KW"/>
</dbReference>
<dbReference type="Gene3D" id="1.10.10.10">
    <property type="entry name" value="Winged helix-like DNA-binding domain superfamily/Winged helix DNA-binding domain"/>
    <property type="match status" value="1"/>
</dbReference>
<evidence type="ECO:0000313" key="6">
    <source>
        <dbReference type="EMBL" id="AZQ32237.1"/>
    </source>
</evidence>
<feature type="domain" description="HTH lysR-type" evidence="5">
    <location>
        <begin position="17"/>
        <end position="74"/>
    </location>
</feature>
<dbReference type="KEGG" id="scya:EJ357_01055"/>
<dbReference type="EMBL" id="CP034539">
    <property type="protein sequence ID" value="AZQ32237.1"/>
    <property type="molecule type" value="Genomic_DNA"/>
</dbReference>
<dbReference type="InterPro" id="IPR036390">
    <property type="entry name" value="WH_DNA-bd_sf"/>
</dbReference>
<dbReference type="OrthoDB" id="8717159at2"/>
<evidence type="ECO:0000256" key="4">
    <source>
        <dbReference type="ARBA" id="ARBA00023163"/>
    </source>
</evidence>
<dbReference type="AlphaFoldDB" id="A0A3S5HT67"/>
<dbReference type="Proteomes" id="UP000280298">
    <property type="component" value="Chromosome"/>
</dbReference>
<organism evidence="6 7">
    <name type="scientific">Streptomyces cyaneochromogenes</name>
    <dbReference type="NCBI Taxonomy" id="2496836"/>
    <lineage>
        <taxon>Bacteria</taxon>
        <taxon>Bacillati</taxon>
        <taxon>Actinomycetota</taxon>
        <taxon>Actinomycetes</taxon>
        <taxon>Kitasatosporales</taxon>
        <taxon>Streptomycetaceae</taxon>
        <taxon>Streptomyces</taxon>
    </lineage>
</organism>
<dbReference type="PANTHER" id="PTHR30118:SF15">
    <property type="entry name" value="TRANSCRIPTIONAL REGULATORY PROTEIN"/>
    <property type="match status" value="1"/>
</dbReference>
<sequence length="314" mass="34663">MHWKGRTPAVATDRGRPDLNLLIPLNALLVERNVTKAAERLSMAQPTMSTTLAKLRRHFGDPLLIREGRTLVLTPFAESLRQPVQTALVAALDALSFGHSFDSRSEQRSFTVIASDYAACTLLRPALRELTADAPGVRVNVEPLRADLIEQLRSGRCDLLFWPLQLAGPDLLGFPHESLFTDEFIAVADKDHHVPEEPLTAKALAQTPAVQVNGVGGNRVVSEVKLSEQTLRQPTAITVESFTLALGMVAGSDRITLTQRRLFDLLGPALGLREVPLAIPHPPLNLAMFWHPNTMHSPAHQWFRGRLRQMAAQM</sequence>
<dbReference type="SUPFAM" id="SSF53850">
    <property type="entry name" value="Periplasmic binding protein-like II"/>
    <property type="match status" value="1"/>
</dbReference>
<comment type="similarity">
    <text evidence="1">Belongs to the LysR transcriptional regulatory family.</text>
</comment>
<dbReference type="InterPro" id="IPR037402">
    <property type="entry name" value="YidZ_PBP2"/>
</dbReference>
<keyword evidence="3" id="KW-0238">DNA-binding</keyword>
<dbReference type="Pfam" id="PF03466">
    <property type="entry name" value="LysR_substrate"/>
    <property type="match status" value="1"/>
</dbReference>
<gene>
    <name evidence="6" type="ORF">EJ357_01055</name>
</gene>
<evidence type="ECO:0000313" key="7">
    <source>
        <dbReference type="Proteomes" id="UP000280298"/>
    </source>
</evidence>
<dbReference type="GO" id="GO:0003700">
    <property type="term" value="F:DNA-binding transcription factor activity"/>
    <property type="evidence" value="ECO:0007669"/>
    <property type="project" value="InterPro"/>
</dbReference>
<reference evidence="6 7" key="1">
    <citation type="journal article" date="2019" name="Int. J. Syst. Evol. Microbiol.">
        <title>Streptomyces cyaneochromogenes sp. nov., a blue pigment-producing actinomycete from manganese-contaminated soil.</title>
        <authorList>
            <person name="Tang X."/>
            <person name="Zhao J."/>
            <person name="Li K."/>
            <person name="Chen Z."/>
            <person name="Sun Y."/>
            <person name="Gao J."/>
        </authorList>
    </citation>
    <scope>NUCLEOTIDE SEQUENCE [LARGE SCALE GENOMIC DNA]</scope>
    <source>
        <strain evidence="6 7">MK-45</strain>
    </source>
</reference>
<dbReference type="PRINTS" id="PR00039">
    <property type="entry name" value="HTHLYSR"/>
</dbReference>
<keyword evidence="4" id="KW-0804">Transcription</keyword>
<dbReference type="CDD" id="cd08417">
    <property type="entry name" value="PBP2_Nitroaromatics_like"/>
    <property type="match status" value="1"/>
</dbReference>
<evidence type="ECO:0000256" key="1">
    <source>
        <dbReference type="ARBA" id="ARBA00009437"/>
    </source>
</evidence>
<dbReference type="InterPro" id="IPR000847">
    <property type="entry name" value="LysR_HTH_N"/>
</dbReference>
<name>A0A3S5HT67_9ACTN</name>
<dbReference type="Gene3D" id="3.40.190.10">
    <property type="entry name" value="Periplasmic binding protein-like II"/>
    <property type="match status" value="2"/>
</dbReference>